<gene>
    <name evidence="2" type="ORF">E5139_00905</name>
</gene>
<dbReference type="InterPro" id="IPR055971">
    <property type="entry name" value="DUF7549"/>
</dbReference>
<proteinExistence type="predicted"/>
<evidence type="ECO:0000256" key="1">
    <source>
        <dbReference type="SAM" id="Phobius"/>
    </source>
</evidence>
<dbReference type="RefSeq" id="WP_015763668.1">
    <property type="nucleotide sequence ID" value="NZ_CP039375.1"/>
</dbReference>
<feature type="transmembrane region" description="Helical" evidence="1">
    <location>
        <begin position="81"/>
        <end position="104"/>
    </location>
</feature>
<protein>
    <recommendedName>
        <fullName evidence="4">TIGR04206 family protein</fullName>
    </recommendedName>
</protein>
<feature type="transmembrane region" description="Helical" evidence="1">
    <location>
        <begin position="124"/>
        <end position="141"/>
    </location>
</feature>
<reference evidence="2 3" key="2">
    <citation type="submission" date="2019-04" db="EMBL/GenBank/DDBJ databases">
        <authorList>
            <person name="Yang S."/>
            <person name="Wei W."/>
        </authorList>
    </citation>
    <scope>NUCLEOTIDE SEQUENCE [LARGE SCALE GENOMIC DNA]</scope>
    <source>
        <strain evidence="3">ZP60</strain>
    </source>
</reference>
<dbReference type="OMA" id="MAWVKSE"/>
<organism evidence="2 3">
    <name type="scientific">Halomicrobium mukohataei</name>
    <dbReference type="NCBI Taxonomy" id="57705"/>
    <lineage>
        <taxon>Archaea</taxon>
        <taxon>Methanobacteriati</taxon>
        <taxon>Methanobacteriota</taxon>
        <taxon>Stenosarchaea group</taxon>
        <taxon>Halobacteria</taxon>
        <taxon>Halobacteriales</taxon>
        <taxon>Haloarculaceae</taxon>
        <taxon>Halomicrobium</taxon>
    </lineage>
</organism>
<dbReference type="Pfam" id="PF24417">
    <property type="entry name" value="DUF7549"/>
    <property type="match status" value="1"/>
</dbReference>
<dbReference type="EMBL" id="CP039375">
    <property type="protein sequence ID" value="QCD64258.1"/>
    <property type="molecule type" value="Genomic_DNA"/>
</dbReference>
<feature type="transmembrane region" description="Helical" evidence="1">
    <location>
        <begin position="146"/>
        <end position="163"/>
    </location>
</feature>
<keyword evidence="1" id="KW-0472">Membrane</keyword>
<accession>A0A4D6K7V3</accession>
<evidence type="ECO:0000313" key="2">
    <source>
        <dbReference type="EMBL" id="QCD64258.1"/>
    </source>
</evidence>
<keyword evidence="1" id="KW-0812">Transmembrane</keyword>
<name>A0A4D6K7V3_9EURY</name>
<reference evidence="2 3" key="1">
    <citation type="submission" date="2019-04" db="EMBL/GenBank/DDBJ databases">
        <title>Complete genome sequence of Arthrobacter sp. ZXY-2 associated with effective atrazine degradation and salt adaptation.</title>
        <authorList>
            <person name="Zhao X."/>
        </authorList>
    </citation>
    <scope>NUCLEOTIDE SEQUENCE [LARGE SCALE GENOMIC DNA]</scope>
    <source>
        <strain evidence="3">ZP60</strain>
    </source>
</reference>
<feature type="transmembrane region" description="Helical" evidence="1">
    <location>
        <begin position="41"/>
        <end position="60"/>
    </location>
</feature>
<sequence length="176" mass="19148">MAWVKSEYAPELAVLSTWLVALLPWSGAVLPIEVGGRQVTVVIIRFLYFRLQYIFGISFGEQERPFLWVVEAPAFNQTLTTASWVWVGAAVLSLAPLALSVAYYVDEDAHEAAMPVDPVRLQGALLALLGVGLAAATLLFWDRQPVTIPVGTALTLVFGYLLLTVDRTDDGGVGEE</sequence>
<evidence type="ECO:0000313" key="3">
    <source>
        <dbReference type="Proteomes" id="UP000297053"/>
    </source>
</evidence>
<keyword evidence="1" id="KW-1133">Transmembrane helix</keyword>
<dbReference type="GeneID" id="42177452"/>
<dbReference type="AlphaFoldDB" id="A0A4D6K7V3"/>
<dbReference type="Proteomes" id="UP000297053">
    <property type="component" value="Chromosome"/>
</dbReference>
<dbReference type="KEGG" id="halz:E5139_00905"/>
<evidence type="ECO:0008006" key="4">
    <source>
        <dbReference type="Google" id="ProtNLM"/>
    </source>
</evidence>